<dbReference type="GO" id="GO:0016740">
    <property type="term" value="F:transferase activity"/>
    <property type="evidence" value="ECO:0007669"/>
    <property type="project" value="UniProtKB-KW"/>
</dbReference>
<evidence type="ECO:0000313" key="3">
    <source>
        <dbReference type="Proteomes" id="UP000324536"/>
    </source>
</evidence>
<reference evidence="2 3" key="1">
    <citation type="submission" date="2019-09" db="EMBL/GenBank/DDBJ databases">
        <title>Genome sequencing of strain KACC 21233.</title>
        <authorList>
            <person name="Heo J."/>
            <person name="Kim S.-J."/>
            <person name="Kim J.-S."/>
            <person name="Hong S.-B."/>
            <person name="Kwon S.-W."/>
        </authorList>
    </citation>
    <scope>NUCLEOTIDE SEQUENCE [LARGE SCALE GENOMIC DNA]</scope>
    <source>
        <strain evidence="2 3">KACC 21233</strain>
    </source>
</reference>
<organism evidence="2 3">
    <name type="scientific">Acetobacter vaccinii</name>
    <dbReference type="NCBI Taxonomy" id="2592655"/>
    <lineage>
        <taxon>Bacteria</taxon>
        <taxon>Pseudomonadati</taxon>
        <taxon>Pseudomonadota</taxon>
        <taxon>Alphaproteobacteria</taxon>
        <taxon>Acetobacterales</taxon>
        <taxon>Acetobacteraceae</taxon>
        <taxon>Acetobacter</taxon>
    </lineage>
</organism>
<evidence type="ECO:0000259" key="1">
    <source>
        <dbReference type="Pfam" id="PF13439"/>
    </source>
</evidence>
<dbReference type="Gene3D" id="3.40.50.2000">
    <property type="entry name" value="Glycogen Phosphorylase B"/>
    <property type="match status" value="1"/>
</dbReference>
<dbReference type="KEGG" id="acek:FLP30_04165"/>
<dbReference type="RefSeq" id="WP_149278714.1">
    <property type="nucleotide sequence ID" value="NZ_CP043506.1"/>
</dbReference>
<gene>
    <name evidence="2" type="ORF">FLP30_04165</name>
</gene>
<protein>
    <submittedName>
        <fullName evidence="2">Glycosyltransferase</fullName>
    </submittedName>
</protein>
<dbReference type="OrthoDB" id="9179784at2"/>
<dbReference type="EMBL" id="CP043506">
    <property type="protein sequence ID" value="QEO17035.1"/>
    <property type="molecule type" value="Genomic_DNA"/>
</dbReference>
<dbReference type="Proteomes" id="UP000324536">
    <property type="component" value="Chromosome"/>
</dbReference>
<evidence type="ECO:0000313" key="2">
    <source>
        <dbReference type="EMBL" id="QEO17035.1"/>
    </source>
</evidence>
<dbReference type="Pfam" id="PF13439">
    <property type="entry name" value="Glyco_transf_4"/>
    <property type="match status" value="1"/>
</dbReference>
<proteinExistence type="predicted"/>
<keyword evidence="3" id="KW-1185">Reference proteome</keyword>
<name>A0A5C1YNG6_9PROT</name>
<dbReference type="AlphaFoldDB" id="A0A5C1YNG6"/>
<dbReference type="InterPro" id="IPR028098">
    <property type="entry name" value="Glyco_trans_4-like_N"/>
</dbReference>
<dbReference type="SUPFAM" id="SSF53756">
    <property type="entry name" value="UDP-Glycosyltransferase/glycogen phosphorylase"/>
    <property type="match status" value="1"/>
</dbReference>
<feature type="domain" description="Glycosyltransferase subfamily 4-like N-terminal" evidence="1">
    <location>
        <begin position="17"/>
        <end position="153"/>
    </location>
</feature>
<sequence>MTFGKALLCTGRLETWSGSEMVLLEFGEALQAQGFEVDIYAHNIAADLATVFAQKNLTFKTANTINLKNYRLIYTQLNALTALMSEDDIGFMCENGFPCIIYGHLSPFVDMEAPLSRLEAAINTFIVANSQETKQRLISFGYKDKDVLVVPNPTRHTYKNSQKTITDFKNVAIISNHVPPELLEARALLENDGLVVDIIGAQGTQQQVTPELLNAYDGIITIGKTVQMALLSKLPVYCYDHFGGPGWLTPQNFEKAADFNFSGRGFSAKKTADDIYTEIKNFTVENFNTTRSLYNNLGKYSFRNWVVLLKRFLVQYEPVKRRNVQTLLQYCRLDRSLSVICMQAFQFFYESNVIYQRHVKIIEDQSTHIQALTHSVADKDR</sequence>
<keyword evidence="2" id="KW-0808">Transferase</keyword>
<accession>A0A5C1YNG6</accession>